<organism evidence="2 3">
    <name type="scientific">Mucuna pruriens</name>
    <name type="common">Velvet bean</name>
    <name type="synonym">Dolichos pruriens</name>
    <dbReference type="NCBI Taxonomy" id="157652"/>
    <lineage>
        <taxon>Eukaryota</taxon>
        <taxon>Viridiplantae</taxon>
        <taxon>Streptophyta</taxon>
        <taxon>Embryophyta</taxon>
        <taxon>Tracheophyta</taxon>
        <taxon>Spermatophyta</taxon>
        <taxon>Magnoliopsida</taxon>
        <taxon>eudicotyledons</taxon>
        <taxon>Gunneridae</taxon>
        <taxon>Pentapetalae</taxon>
        <taxon>rosids</taxon>
        <taxon>fabids</taxon>
        <taxon>Fabales</taxon>
        <taxon>Fabaceae</taxon>
        <taxon>Papilionoideae</taxon>
        <taxon>50 kb inversion clade</taxon>
        <taxon>NPAAA clade</taxon>
        <taxon>indigoferoid/millettioid clade</taxon>
        <taxon>Phaseoleae</taxon>
        <taxon>Mucuna</taxon>
    </lineage>
</organism>
<dbReference type="InterPro" id="IPR001584">
    <property type="entry name" value="Integrase_cat-core"/>
</dbReference>
<dbReference type="InterPro" id="IPR036397">
    <property type="entry name" value="RNaseH_sf"/>
</dbReference>
<dbReference type="AlphaFoldDB" id="A0A371I837"/>
<proteinExistence type="predicted"/>
<comment type="caution">
    <text evidence="2">The sequence shown here is derived from an EMBL/GenBank/DDBJ whole genome shotgun (WGS) entry which is preliminary data.</text>
</comment>
<dbReference type="GO" id="GO:0003676">
    <property type="term" value="F:nucleic acid binding"/>
    <property type="evidence" value="ECO:0007669"/>
    <property type="project" value="InterPro"/>
</dbReference>
<dbReference type="InterPro" id="IPR039537">
    <property type="entry name" value="Retrotran_Ty1/copia-like"/>
</dbReference>
<dbReference type="PANTHER" id="PTHR42648:SF31">
    <property type="entry name" value="RNA-DIRECTED DNA POLYMERASE"/>
    <property type="match status" value="1"/>
</dbReference>
<dbReference type="EMBL" id="QJKJ01000686">
    <property type="protein sequence ID" value="RDY11210.1"/>
    <property type="molecule type" value="Genomic_DNA"/>
</dbReference>
<dbReference type="SUPFAM" id="SSF53098">
    <property type="entry name" value="Ribonuclease H-like"/>
    <property type="match status" value="1"/>
</dbReference>
<dbReference type="GO" id="GO:0015074">
    <property type="term" value="P:DNA integration"/>
    <property type="evidence" value="ECO:0007669"/>
    <property type="project" value="InterPro"/>
</dbReference>
<feature type="domain" description="Integrase catalytic" evidence="1">
    <location>
        <begin position="53"/>
        <end position="234"/>
    </location>
</feature>
<dbReference type="PROSITE" id="PS50994">
    <property type="entry name" value="INTEGRASE"/>
    <property type="match status" value="1"/>
</dbReference>
<protein>
    <recommendedName>
        <fullName evidence="1">Integrase catalytic domain-containing protein</fullName>
    </recommendedName>
</protein>
<dbReference type="OrthoDB" id="1750639at2759"/>
<dbReference type="Pfam" id="PF25597">
    <property type="entry name" value="SH3_retrovirus"/>
    <property type="match status" value="1"/>
</dbReference>
<dbReference type="Proteomes" id="UP000257109">
    <property type="component" value="Unassembled WGS sequence"/>
</dbReference>
<evidence type="ECO:0000313" key="2">
    <source>
        <dbReference type="EMBL" id="RDY11210.1"/>
    </source>
</evidence>
<dbReference type="STRING" id="157652.A0A371I837"/>
<name>A0A371I837_MUCPR</name>
<dbReference type="PANTHER" id="PTHR42648">
    <property type="entry name" value="TRANSPOSASE, PUTATIVE-RELATED"/>
    <property type="match status" value="1"/>
</dbReference>
<evidence type="ECO:0000259" key="1">
    <source>
        <dbReference type="PROSITE" id="PS50994"/>
    </source>
</evidence>
<dbReference type="Gene3D" id="3.30.420.10">
    <property type="entry name" value="Ribonuclease H-like superfamily/Ribonuclease H"/>
    <property type="match status" value="1"/>
</dbReference>
<feature type="non-terminal residue" evidence="2">
    <location>
        <position position="1"/>
    </location>
</feature>
<keyword evidence="3" id="KW-1185">Reference proteome</keyword>
<gene>
    <name evidence="2" type="ORF">CR513_04163</name>
</gene>
<dbReference type="InterPro" id="IPR012337">
    <property type="entry name" value="RNaseH-like_sf"/>
</dbReference>
<accession>A0A371I837</accession>
<evidence type="ECO:0000313" key="3">
    <source>
        <dbReference type="Proteomes" id="UP000257109"/>
    </source>
</evidence>
<reference evidence="2" key="1">
    <citation type="submission" date="2018-05" db="EMBL/GenBank/DDBJ databases">
        <title>Draft genome of Mucuna pruriens seed.</title>
        <authorList>
            <person name="Nnadi N.E."/>
            <person name="Vos R."/>
            <person name="Hasami M.H."/>
            <person name="Devisetty U.K."/>
            <person name="Aguiy J.C."/>
        </authorList>
    </citation>
    <scope>NUCLEOTIDE SEQUENCE [LARGE SCALE GENOMIC DNA]</scope>
    <source>
        <strain evidence="2">JCA_2017</strain>
    </source>
</reference>
<sequence length="481" mass="56442">MEIMFLLLDLAMSNFSPLYPYTMFFMFRNWLTTLSLYTCLYKIGIVQNFHHLEFVEPFKCDVCQFSKHHRVTFSPSNNKSLKPFDLIHFDVRGQLIFLMKHKSEVCQIFVDFFRLIKNQFDKSIKRLRSDNGTKFVNLEFSKFLKYNCVVHKLTCVSTPQQNGVAERKNHHLLEVARALLFQMSILNVYWGEVVLIVTHLINKLPTHVLNAIIVSLDVSFVHSHNPHRGKLDPRVVKCVFISYFSNKKGFKCYHPSNHRIFISMDGGSYLEVESVIESLPFPQDVIKSLTFLTQNVQFQVQEVTKPTLVLDVKYHISQFVYANHFFVQHQSFIVVIDAIKTPTSVRESLKDENCVQAMKEEMKALEKNLNWEIINRLKDKRVVGCRWIYNMKCKFDGTLKLVAKGYTQTYGIDYEELFAPIEKMNTKKKVYMEIPPRFYSHNKKNKSQDDHTLFMKHSHDDKLTLLLVYVDDVMRKVGNAI</sequence>
<dbReference type="InterPro" id="IPR057670">
    <property type="entry name" value="SH3_retrovirus"/>
</dbReference>